<keyword evidence="3" id="KW-1185">Reference proteome</keyword>
<sequence length="177" mass="19517">MKRNYLLLAIAGMASAFSCVVPADDTLPTPHFVKDMTDVLQSNLSYKVGDIDGDGIAEVVYLDQDNTIKAFKVAPAMNESVFNRLALTKWKLVDQRYGPDYTLSFFSDGKRVALNTSMRALDLKVDSSRNRISNAGSSSVGYITIEGITDTKIWGMLTDSHLDGQRAEPQPYEAVIK</sequence>
<feature type="chain" id="PRO_5012210226" description="FG-GAP repeat protein" evidence="1">
    <location>
        <begin position="24"/>
        <end position="177"/>
    </location>
</feature>
<dbReference type="AlphaFoldDB" id="A0A1R4LAR1"/>
<dbReference type="PROSITE" id="PS51257">
    <property type="entry name" value="PROKAR_LIPOPROTEIN"/>
    <property type="match status" value="1"/>
</dbReference>
<organism evidence="2 3">
    <name type="scientific">Vibrio ruber (strain DSM 16370 / JCM 11486 / BCRC 17186 / CECT 7878 / LMG 23124 / VR1)</name>
    <dbReference type="NCBI Taxonomy" id="1123498"/>
    <lineage>
        <taxon>Bacteria</taxon>
        <taxon>Pseudomonadati</taxon>
        <taxon>Pseudomonadota</taxon>
        <taxon>Gammaproteobacteria</taxon>
        <taxon>Vibrionales</taxon>
        <taxon>Vibrionaceae</taxon>
        <taxon>Vibrio</taxon>
    </lineage>
</organism>
<proteinExistence type="predicted"/>
<reference evidence="3" key="1">
    <citation type="submission" date="2017-02" db="EMBL/GenBank/DDBJ databases">
        <authorList>
            <person name="Rodrigo-Torres L."/>
            <person name="Arahal R.D."/>
            <person name="Lucena T."/>
        </authorList>
    </citation>
    <scope>NUCLEOTIDE SEQUENCE [LARGE SCALE GENOMIC DNA]</scope>
    <source>
        <strain evidence="3">CECT 7878</strain>
    </source>
</reference>
<name>A0A1R4LAR1_VIBR1</name>
<dbReference type="Proteomes" id="UP000188276">
    <property type="component" value="Unassembled WGS sequence"/>
</dbReference>
<evidence type="ECO:0000256" key="1">
    <source>
        <dbReference type="SAM" id="SignalP"/>
    </source>
</evidence>
<dbReference type="RefSeq" id="WP_077332992.1">
    <property type="nucleotide sequence ID" value="NZ_FULE01000008.1"/>
</dbReference>
<accession>A0A1R4LAR1</accession>
<dbReference type="STRING" id="1123498.VR7878_00426"/>
<evidence type="ECO:0000313" key="3">
    <source>
        <dbReference type="Proteomes" id="UP000188276"/>
    </source>
</evidence>
<keyword evidence="1" id="KW-0732">Signal</keyword>
<protein>
    <recommendedName>
        <fullName evidence="4">FG-GAP repeat protein</fullName>
    </recommendedName>
</protein>
<evidence type="ECO:0000313" key="2">
    <source>
        <dbReference type="EMBL" id="SJN53651.1"/>
    </source>
</evidence>
<evidence type="ECO:0008006" key="4">
    <source>
        <dbReference type="Google" id="ProtNLM"/>
    </source>
</evidence>
<gene>
    <name evidence="2" type="ORF">VR7878_00426</name>
</gene>
<dbReference type="OrthoDB" id="5918945at2"/>
<dbReference type="EMBL" id="FULE01000008">
    <property type="protein sequence ID" value="SJN53651.1"/>
    <property type="molecule type" value="Genomic_DNA"/>
</dbReference>
<feature type="signal peptide" evidence="1">
    <location>
        <begin position="1"/>
        <end position="23"/>
    </location>
</feature>